<evidence type="ECO:0000256" key="1">
    <source>
        <dbReference type="SAM" id="MobiDB-lite"/>
    </source>
</evidence>
<name>A0ABV9I6G4_9DEIO</name>
<evidence type="ECO:0000259" key="2">
    <source>
        <dbReference type="Pfam" id="PF01609"/>
    </source>
</evidence>
<dbReference type="RefSeq" id="WP_380060976.1">
    <property type="nucleotide sequence ID" value="NZ_JBHSEI010000002.1"/>
</dbReference>
<accession>A0ABV9I6G4</accession>
<evidence type="ECO:0000313" key="4">
    <source>
        <dbReference type="Proteomes" id="UP001595952"/>
    </source>
</evidence>
<dbReference type="Pfam" id="PF01609">
    <property type="entry name" value="DDE_Tnp_1"/>
    <property type="match status" value="1"/>
</dbReference>
<organism evidence="3 4">
    <name type="scientific">Deinococcus hohokamensis</name>
    <dbReference type="NCBI Taxonomy" id="309883"/>
    <lineage>
        <taxon>Bacteria</taxon>
        <taxon>Thermotogati</taxon>
        <taxon>Deinococcota</taxon>
        <taxon>Deinococci</taxon>
        <taxon>Deinococcales</taxon>
        <taxon>Deinococcaceae</taxon>
        <taxon>Deinococcus</taxon>
    </lineage>
</organism>
<sequence length="63" mass="6904">MMDGQTPAKHTRKCSRAGYDAAKKRKGNKVHLAVDTLGHVLDILTTSAYGQDKAQFFNLGLEV</sequence>
<evidence type="ECO:0000313" key="3">
    <source>
        <dbReference type="EMBL" id="MFC4637677.1"/>
    </source>
</evidence>
<dbReference type="Proteomes" id="UP001595952">
    <property type="component" value="Unassembled WGS sequence"/>
</dbReference>
<dbReference type="EMBL" id="JBHSEI010000002">
    <property type="protein sequence ID" value="MFC4637677.1"/>
    <property type="molecule type" value="Genomic_DNA"/>
</dbReference>
<gene>
    <name evidence="3" type="ORF">ACFO0D_04890</name>
</gene>
<keyword evidence="4" id="KW-1185">Reference proteome</keyword>
<proteinExistence type="predicted"/>
<feature type="domain" description="Transposase IS4-like" evidence="2">
    <location>
        <begin position="7"/>
        <end position="56"/>
    </location>
</feature>
<feature type="region of interest" description="Disordered" evidence="1">
    <location>
        <begin position="1"/>
        <end position="20"/>
    </location>
</feature>
<dbReference type="PANTHER" id="PTHR30007:SF0">
    <property type="entry name" value="TRANSPOSASE"/>
    <property type="match status" value="1"/>
</dbReference>
<comment type="caution">
    <text evidence="3">The sequence shown here is derived from an EMBL/GenBank/DDBJ whole genome shotgun (WGS) entry which is preliminary data.</text>
</comment>
<reference evidence="4" key="1">
    <citation type="journal article" date="2019" name="Int. J. Syst. Evol. Microbiol.">
        <title>The Global Catalogue of Microorganisms (GCM) 10K type strain sequencing project: providing services to taxonomists for standard genome sequencing and annotation.</title>
        <authorList>
            <consortium name="The Broad Institute Genomics Platform"/>
            <consortium name="The Broad Institute Genome Sequencing Center for Infectious Disease"/>
            <person name="Wu L."/>
            <person name="Ma J."/>
        </authorList>
    </citation>
    <scope>NUCLEOTIDE SEQUENCE [LARGE SCALE GENOMIC DNA]</scope>
    <source>
        <strain evidence="4">CCUG 55995</strain>
    </source>
</reference>
<dbReference type="PANTHER" id="PTHR30007">
    <property type="entry name" value="PHP DOMAIN PROTEIN"/>
    <property type="match status" value="1"/>
</dbReference>
<dbReference type="InterPro" id="IPR002559">
    <property type="entry name" value="Transposase_11"/>
</dbReference>
<protein>
    <submittedName>
        <fullName evidence="3">Transposase</fullName>
    </submittedName>
</protein>